<dbReference type="Proteomes" id="UP000789524">
    <property type="component" value="Unassembled WGS sequence"/>
</dbReference>
<feature type="compositionally biased region" description="Polar residues" evidence="1">
    <location>
        <begin position="77"/>
        <end position="87"/>
    </location>
</feature>
<feature type="compositionally biased region" description="Basic and acidic residues" evidence="1">
    <location>
        <begin position="901"/>
        <end position="911"/>
    </location>
</feature>
<feature type="region of interest" description="Disordered" evidence="1">
    <location>
        <begin position="57"/>
        <end position="102"/>
    </location>
</feature>
<dbReference type="OrthoDB" id="7491256at2759"/>
<gene>
    <name evidence="2" type="ORF">DCHRY22_LOCUS1840</name>
</gene>
<feature type="compositionally biased region" description="Polar residues" evidence="1">
    <location>
        <begin position="57"/>
        <end position="67"/>
    </location>
</feature>
<sequence length="1391" mass="155164">MAFSVDLASNLPTKDYIVAFGHLKLIRNKNNYGRNRKNPYEIRRKCMATKVQKNTFCNISKRNNESSNGEDHISGDTAGTSNQINSETRLENSSNNKESSEESYINLKLLRKSNTIEFPTEEPSTSVKAGPEESVIQQRNVQQVQLLNIKPDLCKEVNSPPKSVATARPIPTLGQIYQQDPNDDTSTFAGWFLESLGEYSNSFEQSVETTSTSTDCTSTTCNGFNNHDNNQPFSNLNSNNVTNVSLVTNTSPTKAFKTTNENVSEWLSAELDHPTRDNEFDTSLSAQPTIILKTNEASNDSEPVYVFPKTNTDFKEKDYYPDFHKPLMYHSTPATPKRREPITKSRTASYVEYPSEVLQKTTNFESDGGDNLSSIVETDHGLSSSWMFNRYTDSSTLSGVTWSKLQISQDTLKESFKNSRSWKSDTFDEKQKAADSDKNSNHDYLHCWKKDIARKEINDKTARNYREKCNKCHKYRQSPKKRTDAVAREQKSAEITASIKLKSCSSYKNGSSKLFLPPNKHDNVGSSIFPFLQYSSNNAVVFGRYQSKSSSRAALGGTVKEIRSINTQCSQYFEKDKLSQQMIQNSHLKQAVSQDAYTQVFITCNNAATDAITPDKTSQHSINVMTSTAVLQKLTHTETQVSPAESMWKVSTGILVQEMYRDAKSSVVTDTSVPRRNLDATLITADGKVLTCTGTKITSVSSADIQASSMLSRTSRQYTVNTATSRVVNEDRWTVPSLHRYDVEDVSLGLSASNIVKHNSINCGSHQLTHSFGAETQPQCYSVVINTDEEPKKPSVQDVDVNSCSCCMTNDDSTQYSSYMKNGSMGAGGCQIGRSRLISVRALFPEATDDGTQAQPSRCSAETKTLSNKKISASIFTSQLGLEQRHPYEAASDKGQSAPLKETEIPSRDTKIVSCNKATGSVTGQDPKKPSKQSNRSACIKTSSKMNSRKSSKISSSLDARKWIKESVEEHKDIETIVKVSEVAVRESLQRASVIANSTHRICSKEIHKLSKVLLNSDVNCVTTKPYEVPNKSPTKTGSAKKAVVETEMEGCKLLKMDKITSDKVVVRETKESILQAQTNVCDTGTDCVCMRRSATVLTSRDVLPKKTLCVAGGESNTGVRPRRSHSHHSISVEASFPCQVCCYRRHGVMGETLTPKEYKSLYEATRLMMKEGCDSRNSKTSSNSSSFDKTVKYEEAMKMRSQMTSCLEHLPTQCCCMRCTQIARRDNRSIQAVEDSFLICPRCNIKITDLPKDDPEGIEDYVRATLGTSCRYYSNLLAMKLGRVRDNFIRHLAPSVVDSMYHLTVPEYYTEACTMKPSGRLDEDCQVKIPMTQVNNIHNIMNSLTSSCVLTPTISDTDLTLHDKRDLKTVYYILSGIEGRIRRLKNNLHN</sequence>
<reference evidence="2" key="1">
    <citation type="submission" date="2021-09" db="EMBL/GenBank/DDBJ databases">
        <authorList>
            <person name="Martin H S."/>
        </authorList>
    </citation>
    <scope>NUCLEOTIDE SEQUENCE</scope>
</reference>
<accession>A0A8J2QCY2</accession>
<evidence type="ECO:0000313" key="3">
    <source>
        <dbReference type="Proteomes" id="UP000789524"/>
    </source>
</evidence>
<proteinExistence type="predicted"/>
<evidence type="ECO:0000313" key="2">
    <source>
        <dbReference type="EMBL" id="CAG9560120.1"/>
    </source>
</evidence>
<comment type="caution">
    <text evidence="2">The sequence shown here is derived from an EMBL/GenBank/DDBJ whole genome shotgun (WGS) entry which is preliminary data.</text>
</comment>
<name>A0A8J2QCY2_9NEOP</name>
<evidence type="ECO:0000256" key="1">
    <source>
        <dbReference type="SAM" id="MobiDB-lite"/>
    </source>
</evidence>
<keyword evidence="3" id="KW-1185">Reference proteome</keyword>
<feature type="region of interest" description="Disordered" evidence="1">
    <location>
        <begin position="887"/>
        <end position="955"/>
    </location>
</feature>
<dbReference type="EMBL" id="CAKASE010000045">
    <property type="protein sequence ID" value="CAG9560120.1"/>
    <property type="molecule type" value="Genomic_DNA"/>
</dbReference>
<protein>
    <submittedName>
        <fullName evidence="2">(African queen) hypothetical protein</fullName>
    </submittedName>
</protein>
<organism evidence="2 3">
    <name type="scientific">Danaus chrysippus</name>
    <name type="common">African queen</name>
    <dbReference type="NCBI Taxonomy" id="151541"/>
    <lineage>
        <taxon>Eukaryota</taxon>
        <taxon>Metazoa</taxon>
        <taxon>Ecdysozoa</taxon>
        <taxon>Arthropoda</taxon>
        <taxon>Hexapoda</taxon>
        <taxon>Insecta</taxon>
        <taxon>Pterygota</taxon>
        <taxon>Neoptera</taxon>
        <taxon>Endopterygota</taxon>
        <taxon>Lepidoptera</taxon>
        <taxon>Glossata</taxon>
        <taxon>Ditrysia</taxon>
        <taxon>Papilionoidea</taxon>
        <taxon>Nymphalidae</taxon>
        <taxon>Danainae</taxon>
        <taxon>Danaini</taxon>
        <taxon>Danaina</taxon>
        <taxon>Danaus</taxon>
        <taxon>Anosia</taxon>
    </lineage>
</organism>